<name>A0A7S4BYT3_CHRCT</name>
<proteinExistence type="predicted"/>
<gene>
    <name evidence="2" type="ORF">PCAR00345_LOCUS34165</name>
</gene>
<dbReference type="EMBL" id="HBIZ01053424">
    <property type="protein sequence ID" value="CAE0781501.1"/>
    <property type="molecule type" value="Transcribed_RNA"/>
</dbReference>
<protein>
    <submittedName>
        <fullName evidence="2">Uncharacterized protein</fullName>
    </submittedName>
</protein>
<reference evidence="2" key="1">
    <citation type="submission" date="2021-01" db="EMBL/GenBank/DDBJ databases">
        <authorList>
            <person name="Corre E."/>
            <person name="Pelletier E."/>
            <person name="Niang G."/>
            <person name="Scheremetjew M."/>
            <person name="Finn R."/>
            <person name="Kale V."/>
            <person name="Holt S."/>
            <person name="Cochrane G."/>
            <person name="Meng A."/>
            <person name="Brown T."/>
            <person name="Cohen L."/>
        </authorList>
    </citation>
    <scope>NUCLEOTIDE SEQUENCE</scope>
    <source>
        <strain evidence="2">CCMP645</strain>
    </source>
</reference>
<sequence>MQHDIQHSSPTLPHAPQHRSRTHLSSAAVFDVQRTLQQTRASPQGEIPTSEPLSPSLLIITMLRAARVHGDRPPALACTRRVAMLHCLAFCTEACGEARAKLT</sequence>
<evidence type="ECO:0000313" key="2">
    <source>
        <dbReference type="EMBL" id="CAE0781501.1"/>
    </source>
</evidence>
<organism evidence="2">
    <name type="scientific">Chrysotila carterae</name>
    <name type="common">Marine alga</name>
    <name type="synonym">Syracosphaera carterae</name>
    <dbReference type="NCBI Taxonomy" id="13221"/>
    <lineage>
        <taxon>Eukaryota</taxon>
        <taxon>Haptista</taxon>
        <taxon>Haptophyta</taxon>
        <taxon>Prymnesiophyceae</taxon>
        <taxon>Isochrysidales</taxon>
        <taxon>Isochrysidaceae</taxon>
        <taxon>Chrysotila</taxon>
    </lineage>
</organism>
<accession>A0A7S4BYT3</accession>
<evidence type="ECO:0000256" key="1">
    <source>
        <dbReference type="SAM" id="MobiDB-lite"/>
    </source>
</evidence>
<feature type="region of interest" description="Disordered" evidence="1">
    <location>
        <begin position="1"/>
        <end position="27"/>
    </location>
</feature>
<dbReference type="AlphaFoldDB" id="A0A7S4BYT3"/>